<protein>
    <submittedName>
        <fullName evidence="1">Uncharacterized protein</fullName>
    </submittedName>
</protein>
<dbReference type="Proteomes" id="UP000012019">
    <property type="component" value="Unassembled WGS sequence"/>
</dbReference>
<comment type="caution">
    <text evidence="1">The sequence shown here is derived from an EMBL/GenBank/DDBJ whole genome shotgun (WGS) entry which is preliminary data.</text>
</comment>
<gene>
    <name evidence="1" type="ORF">MPL1_09350</name>
</gene>
<dbReference type="RefSeq" id="WP_009726840.1">
    <property type="nucleotide sequence ID" value="NZ_APHR01000049.1"/>
</dbReference>
<keyword evidence="2" id="KW-1185">Reference proteome</keyword>
<dbReference type="PATRIC" id="fig|1286106.3.peg.1877"/>
<organism evidence="1 2">
    <name type="scientific">Methylophaga lonarensis MPL</name>
    <dbReference type="NCBI Taxonomy" id="1286106"/>
    <lineage>
        <taxon>Bacteria</taxon>
        <taxon>Pseudomonadati</taxon>
        <taxon>Pseudomonadota</taxon>
        <taxon>Gammaproteobacteria</taxon>
        <taxon>Thiotrichales</taxon>
        <taxon>Piscirickettsiaceae</taxon>
        <taxon>Methylophaga</taxon>
    </lineage>
</organism>
<dbReference type="STRING" id="1286106.MPL1_09350"/>
<evidence type="ECO:0000313" key="2">
    <source>
        <dbReference type="Proteomes" id="UP000012019"/>
    </source>
</evidence>
<evidence type="ECO:0000313" key="1">
    <source>
        <dbReference type="EMBL" id="EMR12615.1"/>
    </source>
</evidence>
<reference evidence="1 2" key="1">
    <citation type="journal article" date="2013" name="Genome Announc.">
        <title>Draft Genome Sequence of Methylophaga lonarensis MPLT, a Haloalkaliphilic (Non-Methane-Utilizing) Methylotroph.</title>
        <authorList>
            <person name="Shetty S.A."/>
            <person name="Marathe N.P."/>
            <person name="Munot H."/>
            <person name="Antony C.P."/>
            <person name="Dhotre D.P."/>
            <person name="Murrell J.C."/>
            <person name="Shouche Y.S."/>
        </authorList>
    </citation>
    <scope>NUCLEOTIDE SEQUENCE [LARGE SCALE GENOMIC DNA]</scope>
    <source>
        <strain evidence="1 2">MPL</strain>
    </source>
</reference>
<proteinExistence type="predicted"/>
<sequence length="159" mass="17755">MKSIALSLAISMTMLLVSISILYNPPTPLLNYWLANNISQSTNFTTVNNSALTTNNTCHPERPVAVMLDAHSPQPNMFYLGEANSDKANELLKAADCTHTELHRPSSRLLKYDAMRTMQDGKFILVFHPQLDDVLVFEMSAQQQIMQTEPTPSGTIIEM</sequence>
<dbReference type="AlphaFoldDB" id="M7PFD3"/>
<accession>M7PFD3</accession>
<dbReference type="EMBL" id="APHR01000049">
    <property type="protein sequence ID" value="EMR12615.1"/>
    <property type="molecule type" value="Genomic_DNA"/>
</dbReference>
<name>M7PFD3_9GAMM</name>